<name>A0A191ZRU9_9COLE</name>
<dbReference type="InterPro" id="IPR038430">
    <property type="entry name" value="NDAH_ubi_oxred_su3_sf"/>
</dbReference>
<comment type="subcellular location">
    <subcellularLocation>
        <location evidence="1">Membrane</location>
    </subcellularLocation>
    <subcellularLocation>
        <location evidence="9">Mitochondrion membrane</location>
        <topology evidence="9">Multi-pass membrane protein</topology>
    </subcellularLocation>
</comment>
<dbReference type="Pfam" id="PF00507">
    <property type="entry name" value="Oxidored_q4"/>
    <property type="match status" value="1"/>
</dbReference>
<dbReference type="GO" id="GO:0030964">
    <property type="term" value="C:NADH dehydrogenase complex"/>
    <property type="evidence" value="ECO:0007669"/>
    <property type="project" value="TreeGrafter"/>
</dbReference>
<dbReference type="PANTHER" id="PTHR11058:SF9">
    <property type="entry name" value="NADH-UBIQUINONE OXIDOREDUCTASE CHAIN 3"/>
    <property type="match status" value="1"/>
</dbReference>
<keyword evidence="6 9" id="KW-1133">Transmembrane helix</keyword>
<geneLocation type="mitochondrion" evidence="10"/>
<evidence type="ECO:0000256" key="6">
    <source>
        <dbReference type="ARBA" id="ARBA00022989"/>
    </source>
</evidence>
<evidence type="ECO:0000256" key="9">
    <source>
        <dbReference type="RuleBase" id="RU003640"/>
    </source>
</evidence>
<gene>
    <name evidence="10" type="primary">nad3</name>
</gene>
<keyword evidence="4 9" id="KW-0813">Transport</keyword>
<proteinExistence type="inferred from homology"/>
<evidence type="ECO:0000256" key="3">
    <source>
        <dbReference type="ARBA" id="ARBA00021007"/>
    </source>
</evidence>
<dbReference type="AlphaFoldDB" id="A0A191ZRU9"/>
<dbReference type="InterPro" id="IPR000440">
    <property type="entry name" value="NADH_UbQ/plastoQ_OxRdtase_su3"/>
</dbReference>
<organism evidence="10">
    <name type="scientific">Noterus clavicornis BMNH1425090</name>
    <dbReference type="NCBI Taxonomy" id="2558029"/>
    <lineage>
        <taxon>Eukaryota</taxon>
        <taxon>Metazoa</taxon>
        <taxon>Ecdysozoa</taxon>
        <taxon>Arthropoda</taxon>
        <taxon>Hexapoda</taxon>
        <taxon>Insecta</taxon>
        <taxon>Pterygota</taxon>
        <taxon>Neoptera</taxon>
        <taxon>Endopterygota</taxon>
        <taxon>Coleoptera</taxon>
        <taxon>Adephaga</taxon>
        <taxon>Dytiscoidea</taxon>
        <taxon>Noteridae</taxon>
        <taxon>Noterus</taxon>
    </lineage>
</organism>
<dbReference type="EC" id="7.1.1.2" evidence="9"/>
<evidence type="ECO:0000256" key="5">
    <source>
        <dbReference type="ARBA" id="ARBA00022692"/>
    </source>
</evidence>
<evidence type="ECO:0000256" key="7">
    <source>
        <dbReference type="ARBA" id="ARBA00023136"/>
    </source>
</evidence>
<comment type="catalytic activity">
    <reaction evidence="8 9">
        <text>a ubiquinone + NADH + 5 H(+)(in) = a ubiquinol + NAD(+) + 4 H(+)(out)</text>
        <dbReference type="Rhea" id="RHEA:29091"/>
        <dbReference type="Rhea" id="RHEA-COMP:9565"/>
        <dbReference type="Rhea" id="RHEA-COMP:9566"/>
        <dbReference type="ChEBI" id="CHEBI:15378"/>
        <dbReference type="ChEBI" id="CHEBI:16389"/>
        <dbReference type="ChEBI" id="CHEBI:17976"/>
        <dbReference type="ChEBI" id="CHEBI:57540"/>
        <dbReference type="ChEBI" id="CHEBI:57945"/>
        <dbReference type="EC" id="7.1.1.2"/>
    </reaction>
</comment>
<keyword evidence="9" id="KW-1278">Translocase</keyword>
<comment type="similarity">
    <text evidence="2 9">Belongs to the complex I subunit 3 family.</text>
</comment>
<reference evidence="10" key="1">
    <citation type="journal article" date="2016" name="Mol. Ecol. Resour.">
        <title>Lessons from genome skimming of arthropod-preserving ethanol.</title>
        <authorList>
            <person name="Linard B."/>
            <person name="Arribas P."/>
            <person name="Andujar C."/>
            <person name="Crampton-Platt A."/>
            <person name="Vogler A.P."/>
        </authorList>
    </citation>
    <scope>NUCLEOTIDE SEQUENCE</scope>
</reference>
<dbReference type="Gene3D" id="1.20.58.1610">
    <property type="entry name" value="NADH:ubiquinone/plastoquinone oxidoreductase, chain 3"/>
    <property type="match status" value="1"/>
</dbReference>
<dbReference type="GO" id="GO:0031966">
    <property type="term" value="C:mitochondrial membrane"/>
    <property type="evidence" value="ECO:0007669"/>
    <property type="project" value="UniProtKB-SubCell"/>
</dbReference>
<feature type="transmembrane region" description="Helical" evidence="9">
    <location>
        <begin position="87"/>
        <end position="106"/>
    </location>
</feature>
<evidence type="ECO:0000313" key="10">
    <source>
        <dbReference type="EMBL" id="ANJ70595.1"/>
    </source>
</evidence>
<keyword evidence="9" id="KW-0679">Respiratory chain</keyword>
<protein>
    <recommendedName>
        <fullName evidence="3 9">NADH-ubiquinone oxidoreductase chain 3</fullName>
        <ecNumber evidence="9">7.1.1.2</ecNumber>
    </recommendedName>
</protein>
<sequence>MILNLLIISFTIIMICLILIFFSKSISLKNFMDREKNSPFECGFDPKNYSRLPFSIHFFMIAVIFLIFDIEIAILFPMIMIFKTSNLINLSITSIMFIFILLLGIYHEWNQGSLNWSL</sequence>
<dbReference type="EMBL" id="KT876907">
    <property type="protein sequence ID" value="ANJ70595.1"/>
    <property type="molecule type" value="Genomic_DNA"/>
</dbReference>
<keyword evidence="9" id="KW-0249">Electron transport</keyword>
<keyword evidence="9" id="KW-0520">NAD</keyword>
<dbReference type="PANTHER" id="PTHR11058">
    <property type="entry name" value="NADH-UBIQUINONE OXIDOREDUCTASE CHAIN 3"/>
    <property type="match status" value="1"/>
</dbReference>
<feature type="transmembrane region" description="Helical" evidence="9">
    <location>
        <begin position="56"/>
        <end position="81"/>
    </location>
</feature>
<keyword evidence="7 9" id="KW-0472">Membrane</keyword>
<keyword evidence="9 10" id="KW-0496">Mitochondrion</keyword>
<keyword evidence="9" id="KW-0830">Ubiquinone</keyword>
<keyword evidence="5 9" id="KW-0812">Transmembrane</keyword>
<comment type="function">
    <text evidence="9">Core subunit of the mitochondrial membrane respiratory chain NADH dehydrogenase (Complex I) which catalyzes electron transfer from NADH through the respiratory chain, using ubiquinone as an electron acceptor. Essential for the catalytic activity of complex I.</text>
</comment>
<evidence type="ECO:0000256" key="2">
    <source>
        <dbReference type="ARBA" id="ARBA00008472"/>
    </source>
</evidence>
<evidence type="ECO:0000256" key="4">
    <source>
        <dbReference type="ARBA" id="ARBA00022448"/>
    </source>
</evidence>
<evidence type="ECO:0000256" key="1">
    <source>
        <dbReference type="ARBA" id="ARBA00004370"/>
    </source>
</evidence>
<feature type="transmembrane region" description="Helical" evidence="9">
    <location>
        <begin position="6"/>
        <end position="26"/>
    </location>
</feature>
<evidence type="ECO:0000256" key="8">
    <source>
        <dbReference type="ARBA" id="ARBA00049551"/>
    </source>
</evidence>
<dbReference type="GO" id="GO:0008137">
    <property type="term" value="F:NADH dehydrogenase (ubiquinone) activity"/>
    <property type="evidence" value="ECO:0007669"/>
    <property type="project" value="UniProtKB-UniRule"/>
</dbReference>
<accession>A0A191ZRU9</accession>